<dbReference type="STRING" id="262898.GA0070564_107111"/>
<proteinExistence type="predicted"/>
<sequence>MSAAVRTVAAPAVAARRGEALAGAVAAEWTRLVSIRTTWWTLLAGVLLMAATSAQLAIYAQNSNTSADPTDDRGIVTAGSVAIDALDLTQYAVLALGLLAITTEFTSGTIRSTLTATPSRGTVLAAKAVVTGAVTFAYGLLLGLIGVAVAVPVLGPWGRTPVAATVGDVLAVAAYLALVGVLALGLGAVLRSAVLTLIVLLAVLMIVPLSLQEPDITVLTRIADGFPGVAGRHFMTGDGDPYPAVVGLLVLAGWAAAALAAGRWALRRRDA</sequence>
<feature type="transmembrane region" description="Helical" evidence="1">
    <location>
        <begin position="242"/>
        <end position="266"/>
    </location>
</feature>
<evidence type="ECO:0000313" key="3">
    <source>
        <dbReference type="Proteomes" id="UP000199504"/>
    </source>
</evidence>
<dbReference type="RefSeq" id="WP_091612045.1">
    <property type="nucleotide sequence ID" value="NZ_FMCX01000007.1"/>
</dbReference>
<gene>
    <name evidence="2" type="ORF">GA0070564_107111</name>
</gene>
<feature type="transmembrane region" description="Helical" evidence="1">
    <location>
        <begin position="163"/>
        <end position="186"/>
    </location>
</feature>
<organism evidence="2 3">
    <name type="scientific">Micromonospora mirobrigensis</name>
    <dbReference type="NCBI Taxonomy" id="262898"/>
    <lineage>
        <taxon>Bacteria</taxon>
        <taxon>Bacillati</taxon>
        <taxon>Actinomycetota</taxon>
        <taxon>Actinomycetes</taxon>
        <taxon>Micromonosporales</taxon>
        <taxon>Micromonosporaceae</taxon>
        <taxon>Micromonospora</taxon>
    </lineage>
</organism>
<dbReference type="Proteomes" id="UP000199504">
    <property type="component" value="Unassembled WGS sequence"/>
</dbReference>
<dbReference type="GO" id="GO:0140359">
    <property type="term" value="F:ABC-type transporter activity"/>
    <property type="evidence" value="ECO:0007669"/>
    <property type="project" value="InterPro"/>
</dbReference>
<keyword evidence="1" id="KW-0812">Transmembrane</keyword>
<dbReference type="OrthoDB" id="3432393at2"/>
<keyword evidence="1" id="KW-1133">Transmembrane helix</keyword>
<feature type="transmembrane region" description="Helical" evidence="1">
    <location>
        <begin position="39"/>
        <end position="60"/>
    </location>
</feature>
<keyword evidence="1" id="KW-0472">Membrane</keyword>
<name>A0A1C5A0A6_9ACTN</name>
<dbReference type="GO" id="GO:0005886">
    <property type="term" value="C:plasma membrane"/>
    <property type="evidence" value="ECO:0007669"/>
    <property type="project" value="UniProtKB-SubCell"/>
</dbReference>
<dbReference type="EMBL" id="FMCX01000007">
    <property type="protein sequence ID" value="SCF38650.1"/>
    <property type="molecule type" value="Genomic_DNA"/>
</dbReference>
<protein>
    <submittedName>
        <fullName evidence="2">ABC-2 type transport system permease protein</fullName>
    </submittedName>
</protein>
<feature type="transmembrane region" description="Helical" evidence="1">
    <location>
        <begin position="193"/>
        <end position="211"/>
    </location>
</feature>
<reference evidence="3" key="1">
    <citation type="submission" date="2016-06" db="EMBL/GenBank/DDBJ databases">
        <authorList>
            <person name="Varghese N."/>
            <person name="Submissions Spin"/>
        </authorList>
    </citation>
    <scope>NUCLEOTIDE SEQUENCE [LARGE SCALE GENOMIC DNA]</scope>
    <source>
        <strain evidence="3">DSM 44830</strain>
    </source>
</reference>
<evidence type="ECO:0000313" key="2">
    <source>
        <dbReference type="EMBL" id="SCF38650.1"/>
    </source>
</evidence>
<dbReference type="AlphaFoldDB" id="A0A1C5A0A6"/>
<feature type="transmembrane region" description="Helical" evidence="1">
    <location>
        <begin position="128"/>
        <end position="151"/>
    </location>
</feature>
<evidence type="ECO:0000256" key="1">
    <source>
        <dbReference type="SAM" id="Phobius"/>
    </source>
</evidence>
<accession>A0A1C5A0A6</accession>
<keyword evidence="3" id="KW-1185">Reference proteome</keyword>
<feature type="transmembrane region" description="Helical" evidence="1">
    <location>
        <begin position="88"/>
        <end position="107"/>
    </location>
</feature>